<accession>A0A2R6AEJ7</accession>
<dbReference type="InterPro" id="IPR018485">
    <property type="entry name" value="FGGY_C"/>
</dbReference>
<evidence type="ECO:0000313" key="11">
    <source>
        <dbReference type="Proteomes" id="UP000240569"/>
    </source>
</evidence>
<dbReference type="GO" id="GO:0006071">
    <property type="term" value="P:glycerol metabolic process"/>
    <property type="evidence" value="ECO:0007669"/>
    <property type="project" value="TreeGrafter"/>
</dbReference>
<sequence>MRYYLGVDAGTTEIKSVLFDEKGRVVCSSRKRVRKIYPKPQWVEKDPIEALNALILSVRETLEKARVKKVEAMGLANEGESVVIWDAQSGKPIYNAITWEDRRTAKLCKQLKHLEKEIKNKTGLKLESYFSATKARWIVENAKRSTKLMFGTMDSWFLWNLTGFHVTDVSTASRTMLFDINSLKWDEELISLFGLHQLEFPEVKQNSEFVAHTKSEIFGFPIAISALCVDQQASLYGHGCTKQGELKITYGTGAFALANIGDAPKYSQSLLTTVAWKIDGKTSYAFDGGVYSAGSAINWLIELGVAKSEKEVEELSRSVHSSEALFVIPAFSGLACPYWVDDLKASIHGITLSHTRAHFARATLESIAYLVSEIVEAMQKELGSIAKIRVDGGMSKNRFLVQLQSDVLQKELYVCTFKDVTAFGVASLAKRAIEGNGFSQKKYVKYSPSSNYERQKTDWKEVLTRTLYSGGISL</sequence>
<proteinExistence type="inferred from homology"/>
<dbReference type="SUPFAM" id="SSF53067">
    <property type="entry name" value="Actin-like ATPase domain"/>
    <property type="match status" value="2"/>
</dbReference>
<dbReference type="Gene3D" id="3.30.420.40">
    <property type="match status" value="2"/>
</dbReference>
<organism evidence="10 11">
    <name type="scientific">Candidatus Marsarchaeota G1 archaeon BE_D</name>
    <dbReference type="NCBI Taxonomy" id="1978156"/>
    <lineage>
        <taxon>Archaea</taxon>
        <taxon>Candidatus Marsarchaeota</taxon>
        <taxon>Candidatus Marsarchaeota group 1</taxon>
    </lineage>
</organism>
<dbReference type="PROSITE" id="PS00445">
    <property type="entry name" value="FGGY_KINASES_2"/>
    <property type="match status" value="1"/>
</dbReference>
<name>A0A2R6AEJ7_9ARCH</name>
<dbReference type="PANTHER" id="PTHR10196">
    <property type="entry name" value="SUGAR KINASE"/>
    <property type="match status" value="1"/>
</dbReference>
<evidence type="ECO:0000256" key="4">
    <source>
        <dbReference type="ARBA" id="ARBA00022777"/>
    </source>
</evidence>
<keyword evidence="3" id="KW-0547">Nucleotide-binding</keyword>
<dbReference type="EMBL" id="NEXD01000063">
    <property type="protein sequence ID" value="PSN84802.1"/>
    <property type="molecule type" value="Genomic_DNA"/>
</dbReference>
<feature type="domain" description="Carbohydrate kinase FGGY N-terminal" evidence="8">
    <location>
        <begin position="3"/>
        <end position="237"/>
    </location>
</feature>
<dbReference type="GO" id="GO:0005524">
    <property type="term" value="F:ATP binding"/>
    <property type="evidence" value="ECO:0007669"/>
    <property type="project" value="UniProtKB-KW"/>
</dbReference>
<evidence type="ECO:0000313" key="10">
    <source>
        <dbReference type="EMBL" id="PSN84802.1"/>
    </source>
</evidence>
<dbReference type="InterPro" id="IPR000577">
    <property type="entry name" value="Carb_kinase_FGGY"/>
</dbReference>
<comment type="caution">
    <text evidence="10">The sequence shown here is derived from an EMBL/GenBank/DDBJ whole genome shotgun (WGS) entry which is preliminary data.</text>
</comment>
<dbReference type="PIRSF" id="PIRSF000538">
    <property type="entry name" value="GlpK"/>
    <property type="match status" value="1"/>
</dbReference>
<evidence type="ECO:0000259" key="9">
    <source>
        <dbReference type="Pfam" id="PF02782"/>
    </source>
</evidence>
<dbReference type="AlphaFoldDB" id="A0A2R6AEJ7"/>
<dbReference type="CDD" id="cd07769">
    <property type="entry name" value="ASKHA_NBD_FGGY_GK"/>
    <property type="match status" value="1"/>
</dbReference>
<dbReference type="Pfam" id="PF00370">
    <property type="entry name" value="FGGY_N"/>
    <property type="match status" value="1"/>
</dbReference>
<evidence type="ECO:0000256" key="1">
    <source>
        <dbReference type="ARBA" id="ARBA00009156"/>
    </source>
</evidence>
<protein>
    <recommendedName>
        <fullName evidence="6">ATP:glycerol 3-phosphotransferase</fullName>
    </recommendedName>
</protein>
<dbReference type="InterPro" id="IPR043129">
    <property type="entry name" value="ATPase_NBD"/>
</dbReference>
<evidence type="ECO:0000256" key="6">
    <source>
        <dbReference type="ARBA" id="ARBA00043149"/>
    </source>
</evidence>
<dbReference type="GO" id="GO:0005829">
    <property type="term" value="C:cytosol"/>
    <property type="evidence" value="ECO:0007669"/>
    <property type="project" value="TreeGrafter"/>
</dbReference>
<comment type="similarity">
    <text evidence="1 7">Belongs to the FGGY kinase family.</text>
</comment>
<evidence type="ECO:0000256" key="2">
    <source>
        <dbReference type="ARBA" id="ARBA00022679"/>
    </source>
</evidence>
<evidence type="ECO:0000256" key="3">
    <source>
        <dbReference type="ARBA" id="ARBA00022741"/>
    </source>
</evidence>
<dbReference type="PANTHER" id="PTHR10196:SF69">
    <property type="entry name" value="GLYCEROL KINASE"/>
    <property type="match status" value="1"/>
</dbReference>
<dbReference type="Proteomes" id="UP000240569">
    <property type="component" value="Unassembled WGS sequence"/>
</dbReference>
<evidence type="ECO:0000256" key="7">
    <source>
        <dbReference type="RuleBase" id="RU003733"/>
    </source>
</evidence>
<keyword evidence="5" id="KW-0067">ATP-binding</keyword>
<gene>
    <name evidence="10" type="ORF">B9Q02_08700</name>
</gene>
<dbReference type="GO" id="GO:0004370">
    <property type="term" value="F:glycerol kinase activity"/>
    <property type="evidence" value="ECO:0007669"/>
    <property type="project" value="TreeGrafter"/>
</dbReference>
<keyword evidence="2 7" id="KW-0808">Transferase</keyword>
<dbReference type="InterPro" id="IPR018484">
    <property type="entry name" value="FGGY_N"/>
</dbReference>
<keyword evidence="4 7" id="KW-0418">Kinase</keyword>
<evidence type="ECO:0000256" key="5">
    <source>
        <dbReference type="ARBA" id="ARBA00022840"/>
    </source>
</evidence>
<dbReference type="InterPro" id="IPR018483">
    <property type="entry name" value="Carb_kinase_FGGY_CS"/>
</dbReference>
<dbReference type="Pfam" id="PF02782">
    <property type="entry name" value="FGGY_C"/>
    <property type="match status" value="1"/>
</dbReference>
<evidence type="ECO:0000259" key="8">
    <source>
        <dbReference type="Pfam" id="PF00370"/>
    </source>
</evidence>
<feature type="domain" description="Carbohydrate kinase FGGY C-terminal" evidence="9">
    <location>
        <begin position="246"/>
        <end position="432"/>
    </location>
</feature>
<reference evidence="10 11" key="1">
    <citation type="submission" date="2017-04" db="EMBL/GenBank/DDBJ databases">
        <title>Novel microbial lineages endemic to geothermal iron-oxide mats fill important gaps in the evolutionary history of Archaea.</title>
        <authorList>
            <person name="Jay Z.J."/>
            <person name="Beam J.P."/>
            <person name="Dlakic M."/>
            <person name="Rusch D.B."/>
            <person name="Kozubal M.A."/>
            <person name="Inskeep W.P."/>
        </authorList>
    </citation>
    <scope>NUCLEOTIDE SEQUENCE [LARGE SCALE GENOMIC DNA]</scope>
    <source>
        <strain evidence="10">BE_D</strain>
    </source>
</reference>